<protein>
    <submittedName>
        <fullName evidence="4">Glutathione-binding protein GsiB</fullName>
    </submittedName>
</protein>
<feature type="signal peptide" evidence="2">
    <location>
        <begin position="1"/>
        <end position="19"/>
    </location>
</feature>
<evidence type="ECO:0000256" key="1">
    <source>
        <dbReference type="ARBA" id="ARBA00022729"/>
    </source>
</evidence>
<dbReference type="RefSeq" id="WP_119277849.1">
    <property type="nucleotide sequence ID" value="NZ_QWLA01000035.1"/>
</dbReference>
<dbReference type="InterPro" id="IPR000914">
    <property type="entry name" value="SBP_5_dom"/>
</dbReference>
<dbReference type="SUPFAM" id="SSF53850">
    <property type="entry name" value="Periplasmic binding protein-like II"/>
    <property type="match status" value="1"/>
</dbReference>
<dbReference type="PANTHER" id="PTHR30290:SF38">
    <property type="entry name" value="D,D-DIPEPTIDE-BINDING PERIPLASMIC PROTEIN DDPA-RELATED"/>
    <property type="match status" value="1"/>
</dbReference>
<dbReference type="Gene3D" id="3.10.105.10">
    <property type="entry name" value="Dipeptide-binding Protein, Domain 3"/>
    <property type="match status" value="1"/>
</dbReference>
<evidence type="ECO:0000313" key="5">
    <source>
        <dbReference type="Proteomes" id="UP000265341"/>
    </source>
</evidence>
<comment type="caution">
    <text evidence="4">The sequence shown here is derived from an EMBL/GenBank/DDBJ whole genome shotgun (WGS) entry which is preliminary data.</text>
</comment>
<dbReference type="Gene3D" id="3.40.190.10">
    <property type="entry name" value="Periplasmic binding protein-like II"/>
    <property type="match status" value="1"/>
</dbReference>
<evidence type="ECO:0000256" key="2">
    <source>
        <dbReference type="SAM" id="SignalP"/>
    </source>
</evidence>
<organism evidence="4 5">
    <name type="scientific">Calidithermus roseus</name>
    <dbReference type="NCBI Taxonomy" id="1644118"/>
    <lineage>
        <taxon>Bacteria</taxon>
        <taxon>Thermotogati</taxon>
        <taxon>Deinococcota</taxon>
        <taxon>Deinococci</taxon>
        <taxon>Thermales</taxon>
        <taxon>Thermaceae</taxon>
        <taxon>Calidithermus</taxon>
    </lineage>
</organism>
<accession>A0A399ETQ9</accession>
<reference evidence="4 5" key="1">
    <citation type="submission" date="2018-08" db="EMBL/GenBank/DDBJ databases">
        <title>Meiothermus roseus NBRC 110900 genome sequencing project.</title>
        <authorList>
            <person name="Da Costa M.S."/>
            <person name="Albuquerque L."/>
            <person name="Raposo P."/>
            <person name="Froufe H.J.C."/>
            <person name="Barroso C.S."/>
            <person name="Egas C."/>
        </authorList>
    </citation>
    <scope>NUCLEOTIDE SEQUENCE [LARGE SCALE GENOMIC DNA]</scope>
    <source>
        <strain evidence="4 5">NBRC 110900</strain>
    </source>
</reference>
<keyword evidence="1 2" id="KW-0732">Signal</keyword>
<gene>
    <name evidence="4" type="primary">gsiB_2</name>
    <name evidence="4" type="ORF">Mrose_01974</name>
</gene>
<dbReference type="GO" id="GO:1904680">
    <property type="term" value="F:peptide transmembrane transporter activity"/>
    <property type="evidence" value="ECO:0007669"/>
    <property type="project" value="TreeGrafter"/>
</dbReference>
<proteinExistence type="predicted"/>
<dbReference type="InterPro" id="IPR039424">
    <property type="entry name" value="SBP_5"/>
</dbReference>
<dbReference type="AlphaFoldDB" id="A0A399ETQ9"/>
<dbReference type="GO" id="GO:0042597">
    <property type="term" value="C:periplasmic space"/>
    <property type="evidence" value="ECO:0007669"/>
    <property type="project" value="UniProtKB-ARBA"/>
</dbReference>
<name>A0A399ETQ9_9DEIN</name>
<dbReference type="PANTHER" id="PTHR30290">
    <property type="entry name" value="PERIPLASMIC BINDING COMPONENT OF ABC TRANSPORTER"/>
    <property type="match status" value="1"/>
</dbReference>
<feature type="domain" description="Solute-binding protein family 5" evidence="3">
    <location>
        <begin position="69"/>
        <end position="421"/>
    </location>
</feature>
<dbReference type="EMBL" id="QWLA01000035">
    <property type="protein sequence ID" value="RIH85972.1"/>
    <property type="molecule type" value="Genomic_DNA"/>
</dbReference>
<dbReference type="OrthoDB" id="9772924at2"/>
<dbReference type="Pfam" id="PF00496">
    <property type="entry name" value="SBP_bac_5"/>
    <property type="match status" value="1"/>
</dbReference>
<dbReference type="Proteomes" id="UP000265341">
    <property type="component" value="Unassembled WGS sequence"/>
</dbReference>
<dbReference type="GO" id="GO:0015833">
    <property type="term" value="P:peptide transport"/>
    <property type="evidence" value="ECO:0007669"/>
    <property type="project" value="TreeGrafter"/>
</dbReference>
<dbReference type="InterPro" id="IPR030678">
    <property type="entry name" value="Peptide/Ni-bd"/>
</dbReference>
<feature type="chain" id="PRO_5017324742" evidence="2">
    <location>
        <begin position="20"/>
        <end position="502"/>
    </location>
</feature>
<sequence>MRRVGWLFLAALIGSLAWAQAPMRGGTLQIAVDSSPAGLDPHVATAFATFVVIGNIYEGLTEVDEGLRVRPALAESWKVSPDGLTYTFKLRSGVTFHNGQAFDSKDVVASFNRVRDPKTGSPVASRFNLVKEVRANGPQEVVFELSQPFSPFLSELAGLSIVPSEYVAGGGDLQRRAVGTGPFQFREWVPDTYIQLERNPRYWRQGRPYLDALRFNIVPDAATRQIGVSSGTYHFLPNIDPSLAVTLKNAPGVKLYQTQDLAYSLLGMNVTRKPFDNPRVREALNYAIDRKALVQAVYFGNGVPGGPLSPALKGWASPISAFPCYNTNPAKARELLRQAGYPGGVDFTILTLGSVKTVVDAAQVLQAQLAAAGFRAKIEILELGKFVQEWRNSNFDAFASLNGGSADPDGYLFRTFSTGGSTNVFKYSDARVDQLLNQGRTATTLDARRKIYAELQVKLACQGPIAHLVYGTLFSAARENVQGFKPVPTRSLLYLRDTWLAR</sequence>
<dbReference type="Gene3D" id="3.90.76.10">
    <property type="entry name" value="Dipeptide-binding Protein, Domain 1"/>
    <property type="match status" value="1"/>
</dbReference>
<dbReference type="PIRSF" id="PIRSF002741">
    <property type="entry name" value="MppA"/>
    <property type="match status" value="1"/>
</dbReference>
<dbReference type="GO" id="GO:0043190">
    <property type="term" value="C:ATP-binding cassette (ABC) transporter complex"/>
    <property type="evidence" value="ECO:0007669"/>
    <property type="project" value="InterPro"/>
</dbReference>
<dbReference type="CDD" id="cd08516">
    <property type="entry name" value="PBP2_NikA_DppA_OppA_like_11"/>
    <property type="match status" value="1"/>
</dbReference>
<evidence type="ECO:0000259" key="3">
    <source>
        <dbReference type="Pfam" id="PF00496"/>
    </source>
</evidence>
<keyword evidence="5" id="KW-1185">Reference proteome</keyword>
<evidence type="ECO:0000313" key="4">
    <source>
        <dbReference type="EMBL" id="RIH85972.1"/>
    </source>
</evidence>